<dbReference type="PANTHER" id="PTHR43514">
    <property type="entry name" value="ABC TRANSPORTER I FAMILY MEMBER 10"/>
    <property type="match status" value="1"/>
</dbReference>
<dbReference type="RefSeq" id="WP_091981146.1">
    <property type="nucleotide sequence ID" value="NZ_FOLO01000005.1"/>
</dbReference>
<dbReference type="GO" id="GO:0016887">
    <property type="term" value="F:ATP hydrolysis activity"/>
    <property type="evidence" value="ECO:0007669"/>
    <property type="project" value="InterPro"/>
</dbReference>
<keyword evidence="1" id="KW-0547">Nucleotide-binding</keyword>
<dbReference type="GO" id="GO:0005524">
    <property type="term" value="F:ATP binding"/>
    <property type="evidence" value="ECO:0007669"/>
    <property type="project" value="UniProtKB-KW"/>
</dbReference>
<evidence type="ECO:0000313" key="5">
    <source>
        <dbReference type="Proteomes" id="UP000198862"/>
    </source>
</evidence>
<dbReference type="PROSITE" id="PS50893">
    <property type="entry name" value="ABC_TRANSPORTER_2"/>
    <property type="match status" value="1"/>
</dbReference>
<protein>
    <submittedName>
        <fullName evidence="4">ABC transporter</fullName>
    </submittedName>
</protein>
<dbReference type="PANTHER" id="PTHR43514:SF4">
    <property type="entry name" value="ABC TRANSPORTER I FAMILY MEMBER 10"/>
    <property type="match status" value="1"/>
</dbReference>
<dbReference type="SMART" id="SM00382">
    <property type="entry name" value="AAA"/>
    <property type="match status" value="1"/>
</dbReference>
<dbReference type="EMBL" id="FOLO01000005">
    <property type="protein sequence ID" value="SFC16611.1"/>
    <property type="molecule type" value="Genomic_DNA"/>
</dbReference>
<reference evidence="4 5" key="1">
    <citation type="submission" date="2016-10" db="EMBL/GenBank/DDBJ databases">
        <authorList>
            <person name="de Groot N.N."/>
        </authorList>
    </citation>
    <scope>NUCLEOTIDE SEQUENCE [LARGE SCALE GENOMIC DNA]</scope>
    <source>
        <strain evidence="4 5">DSM 6059</strain>
    </source>
</reference>
<evidence type="ECO:0000259" key="3">
    <source>
        <dbReference type="PROSITE" id="PS50893"/>
    </source>
</evidence>
<feature type="domain" description="ABC transporter" evidence="3">
    <location>
        <begin position="8"/>
        <end position="206"/>
    </location>
</feature>
<evidence type="ECO:0000256" key="1">
    <source>
        <dbReference type="ARBA" id="ARBA00022741"/>
    </source>
</evidence>
<evidence type="ECO:0000313" key="4">
    <source>
        <dbReference type="EMBL" id="SFC16611.1"/>
    </source>
</evidence>
<dbReference type="InterPro" id="IPR050334">
    <property type="entry name" value="Molybdenum_import_ModC"/>
</dbReference>
<dbReference type="SUPFAM" id="SSF52540">
    <property type="entry name" value="P-loop containing nucleoside triphosphate hydrolases"/>
    <property type="match status" value="1"/>
</dbReference>
<dbReference type="Proteomes" id="UP000198862">
    <property type="component" value="Unassembled WGS sequence"/>
</dbReference>
<accession>A0A1I1GYI3</accession>
<gene>
    <name evidence="4" type="ORF">SAMN02745724_01075</name>
</gene>
<dbReference type="InterPro" id="IPR027417">
    <property type="entry name" value="P-loop_NTPase"/>
</dbReference>
<dbReference type="AlphaFoldDB" id="A0A1I1GYI3"/>
<dbReference type="InterPro" id="IPR003593">
    <property type="entry name" value="AAA+_ATPase"/>
</dbReference>
<proteinExistence type="predicted"/>
<dbReference type="OrthoDB" id="9802264at2"/>
<dbReference type="Gene3D" id="3.40.50.300">
    <property type="entry name" value="P-loop containing nucleotide triphosphate hydrolases"/>
    <property type="match status" value="1"/>
</dbReference>
<dbReference type="InterPro" id="IPR003439">
    <property type="entry name" value="ABC_transporter-like_ATP-bd"/>
</dbReference>
<keyword evidence="2" id="KW-0067">ATP-binding</keyword>
<dbReference type="STRING" id="1123010.SAMN02745724_01075"/>
<organism evidence="4 5">
    <name type="scientific">Pseudoalteromonas denitrificans DSM 6059</name>
    <dbReference type="NCBI Taxonomy" id="1123010"/>
    <lineage>
        <taxon>Bacteria</taxon>
        <taxon>Pseudomonadati</taxon>
        <taxon>Pseudomonadota</taxon>
        <taxon>Gammaproteobacteria</taxon>
        <taxon>Alteromonadales</taxon>
        <taxon>Pseudoalteromonadaceae</taxon>
        <taxon>Pseudoalteromonas</taxon>
    </lineage>
</organism>
<evidence type="ECO:0000256" key="2">
    <source>
        <dbReference type="ARBA" id="ARBA00022840"/>
    </source>
</evidence>
<sequence length="206" mass="23337">MLQIDCSIKLNQKIFKYKHHFELKNRCIGISGDSGCGKTTLLRIIAGLETNAQGNIKLNNEALQLSDENFIKPAFKRDIGFVFQDTRLFPHLTVLGNLKYALKRATTVKFSLEKVVEAFSLTPLLQRKPLMLSGGEKHRVAIARAILSSPQLLLMDEPLSGLDSAQKVELLKYLKYIKTQFDLSIIYVSHIEDELKTLSDEIIYLN</sequence>
<keyword evidence="5" id="KW-1185">Reference proteome</keyword>
<name>A0A1I1GYI3_9GAMM</name>
<dbReference type="Pfam" id="PF00005">
    <property type="entry name" value="ABC_tran"/>
    <property type="match status" value="1"/>
</dbReference>